<reference evidence="1 2" key="1">
    <citation type="submission" date="2017-03" db="EMBL/GenBank/DDBJ databases">
        <title>Paenibacillus larvae genome sequencing.</title>
        <authorList>
            <person name="Dingman D.W."/>
        </authorList>
    </citation>
    <scope>NUCLEOTIDE SEQUENCE [LARGE SCALE GENOMIC DNA]</scope>
    <source>
        <strain evidence="1 2">SAG 10367</strain>
    </source>
</reference>
<dbReference type="Gene3D" id="3.40.50.1820">
    <property type="entry name" value="alpha/beta hydrolase"/>
    <property type="match status" value="1"/>
</dbReference>
<dbReference type="InterPro" id="IPR029058">
    <property type="entry name" value="AB_hydrolase_fold"/>
</dbReference>
<sequence length="96" mass="11053">MLMMEIVRDLLGLPEALYYFNPNGEYDIERAGHLNFTDFPLYSPLLARISPDVKQNNRIVNEASLCFLDRHLKGNLNSSWETISNKYPGIHLQKGN</sequence>
<proteinExistence type="predicted"/>
<protein>
    <submittedName>
        <fullName evidence="1">Uncharacterized protein</fullName>
    </submittedName>
</protein>
<name>A0A1V0UR06_9BACL</name>
<evidence type="ECO:0000313" key="1">
    <source>
        <dbReference type="EMBL" id="ARF67725.1"/>
    </source>
</evidence>
<dbReference type="RefSeq" id="WP_083039462.1">
    <property type="nucleotide sequence ID" value="NZ_CP020557.1"/>
</dbReference>
<evidence type="ECO:0000313" key="2">
    <source>
        <dbReference type="Proteomes" id="UP000192727"/>
    </source>
</evidence>
<dbReference type="Proteomes" id="UP000192727">
    <property type="component" value="Chromosome"/>
</dbReference>
<dbReference type="EMBL" id="CP020557">
    <property type="protein sequence ID" value="ARF67725.1"/>
    <property type="molecule type" value="Genomic_DNA"/>
</dbReference>
<gene>
    <name evidence="1" type="ORF">B7C51_07615</name>
</gene>
<organism evidence="1 2">
    <name type="scientific">Paenibacillus larvae subsp. pulvifaciens</name>
    <dbReference type="NCBI Taxonomy" id="1477"/>
    <lineage>
        <taxon>Bacteria</taxon>
        <taxon>Bacillati</taxon>
        <taxon>Bacillota</taxon>
        <taxon>Bacilli</taxon>
        <taxon>Bacillales</taxon>
        <taxon>Paenibacillaceae</taxon>
        <taxon>Paenibacillus</taxon>
    </lineage>
</organism>
<dbReference type="AlphaFoldDB" id="A0A1V0UR06"/>
<accession>A0A1V0UR06</accession>